<dbReference type="Gene3D" id="3.40.250.10">
    <property type="entry name" value="Rhodanese-like domain"/>
    <property type="match status" value="1"/>
</dbReference>
<accession>A0AAE3XNQ4</accession>
<evidence type="ECO:0000313" key="2">
    <source>
        <dbReference type="EMBL" id="MDR6239116.1"/>
    </source>
</evidence>
<dbReference type="EMBL" id="JAVDQD010000002">
    <property type="protein sequence ID" value="MDR6239116.1"/>
    <property type="molecule type" value="Genomic_DNA"/>
</dbReference>
<comment type="caution">
    <text evidence="2">The sequence shown here is derived from an EMBL/GenBank/DDBJ whole genome shotgun (WGS) entry which is preliminary data.</text>
</comment>
<dbReference type="PANTHER" id="PTHR43031">
    <property type="entry name" value="FAD-DEPENDENT OXIDOREDUCTASE"/>
    <property type="match status" value="1"/>
</dbReference>
<organism evidence="2 3">
    <name type="scientific">Aureibacter tunicatorum</name>
    <dbReference type="NCBI Taxonomy" id="866807"/>
    <lineage>
        <taxon>Bacteria</taxon>
        <taxon>Pseudomonadati</taxon>
        <taxon>Bacteroidota</taxon>
        <taxon>Cytophagia</taxon>
        <taxon>Cytophagales</taxon>
        <taxon>Persicobacteraceae</taxon>
        <taxon>Aureibacter</taxon>
    </lineage>
</organism>
<dbReference type="InterPro" id="IPR050229">
    <property type="entry name" value="GlpE_sulfurtransferase"/>
</dbReference>
<reference evidence="2" key="1">
    <citation type="submission" date="2023-07" db="EMBL/GenBank/DDBJ databases">
        <title>Genomic Encyclopedia of Type Strains, Phase IV (KMG-IV): sequencing the most valuable type-strain genomes for metagenomic binning, comparative biology and taxonomic classification.</title>
        <authorList>
            <person name="Goeker M."/>
        </authorList>
    </citation>
    <scope>NUCLEOTIDE SEQUENCE</scope>
    <source>
        <strain evidence="2">DSM 26174</strain>
    </source>
</reference>
<feature type="domain" description="Rhodanese" evidence="1">
    <location>
        <begin position="15"/>
        <end position="102"/>
    </location>
</feature>
<evidence type="ECO:0000313" key="3">
    <source>
        <dbReference type="Proteomes" id="UP001185092"/>
    </source>
</evidence>
<keyword evidence="3" id="KW-1185">Reference proteome</keyword>
<evidence type="ECO:0000259" key="1">
    <source>
        <dbReference type="PROSITE" id="PS50206"/>
    </source>
</evidence>
<protein>
    <submittedName>
        <fullName evidence="2">Rhodanese-related sulfurtransferase</fullName>
    </submittedName>
</protein>
<dbReference type="AlphaFoldDB" id="A0AAE3XNQ4"/>
<dbReference type="SMART" id="SM00450">
    <property type="entry name" value="RHOD"/>
    <property type="match status" value="1"/>
</dbReference>
<dbReference type="Proteomes" id="UP001185092">
    <property type="component" value="Unassembled WGS sequence"/>
</dbReference>
<dbReference type="PANTHER" id="PTHR43031:SF1">
    <property type="entry name" value="PYRIDINE NUCLEOTIDE-DISULPHIDE OXIDOREDUCTASE"/>
    <property type="match status" value="1"/>
</dbReference>
<dbReference type="PROSITE" id="PS50206">
    <property type="entry name" value="RHODANESE_3"/>
    <property type="match status" value="1"/>
</dbReference>
<dbReference type="InterPro" id="IPR036873">
    <property type="entry name" value="Rhodanese-like_dom_sf"/>
</dbReference>
<dbReference type="SUPFAM" id="SSF52821">
    <property type="entry name" value="Rhodanese/Cell cycle control phosphatase"/>
    <property type="match status" value="1"/>
</dbReference>
<dbReference type="InterPro" id="IPR001763">
    <property type="entry name" value="Rhodanese-like_dom"/>
</dbReference>
<name>A0AAE3XNQ4_9BACT</name>
<proteinExistence type="predicted"/>
<dbReference type="CDD" id="cd00158">
    <property type="entry name" value="RHOD"/>
    <property type="match status" value="1"/>
</dbReference>
<gene>
    <name evidence="2" type="ORF">HNQ88_002153</name>
</gene>
<dbReference type="Pfam" id="PF00581">
    <property type="entry name" value="Rhodanese"/>
    <property type="match status" value="1"/>
</dbReference>
<sequence length="104" mass="11819">MKEISALELKEMIDNQEEFQLIDVREPNEYEFTNIGGTLIPLGTVLEDKDKISKDETVVVMCRSGKRSAQAIMALEQLGYDNLFNLKGGILEYGDQVDDEVKQY</sequence>
<dbReference type="RefSeq" id="WP_309938656.1">
    <property type="nucleotide sequence ID" value="NZ_AP025305.1"/>
</dbReference>